<gene>
    <name evidence="3" type="primary">LOC100907951</name>
</gene>
<dbReference type="AlphaFoldDB" id="A0AAJ7PA39"/>
<proteinExistence type="predicted"/>
<evidence type="ECO:0000313" key="3">
    <source>
        <dbReference type="RefSeq" id="XP_018495676.1"/>
    </source>
</evidence>
<keyword evidence="2" id="KW-1185">Reference proteome</keyword>
<accession>A0AAJ7PA39</accession>
<reference evidence="3" key="1">
    <citation type="submission" date="2025-08" db="UniProtKB">
        <authorList>
            <consortium name="RefSeq"/>
        </authorList>
    </citation>
    <scope>IDENTIFICATION</scope>
</reference>
<name>A0AAJ7PA39_9ACAR</name>
<sequence length="282" mass="32472">MVGPWSMSGRRRSVVFLRRINTTRPVKTHTELPSSKMEIPYSGDCFKNSDAFPERSKSASIWSPSERDRLECVCGRNLAEKRYSRKENAAPLVVRNPVHLRKLEEPIERKREYWSDNLLYIMRREGLIPDNCPVVMDRPTPEEPYRLSAHVVRLLEQEPQLYIAKSSIKIPSFDSVDSDRSMSSFADAKRSKSPFPFSRAEHRATENSDLCAESSRYSSHTSFDGDQDLSSSSYTDMERSRKPHSFSTISEARSRRSLCGQKRHYSTSSAEKHAEDSLRDRV</sequence>
<organism evidence="2 3">
    <name type="scientific">Galendromus occidentalis</name>
    <name type="common">western predatory mite</name>
    <dbReference type="NCBI Taxonomy" id="34638"/>
    <lineage>
        <taxon>Eukaryota</taxon>
        <taxon>Metazoa</taxon>
        <taxon>Ecdysozoa</taxon>
        <taxon>Arthropoda</taxon>
        <taxon>Chelicerata</taxon>
        <taxon>Arachnida</taxon>
        <taxon>Acari</taxon>
        <taxon>Parasitiformes</taxon>
        <taxon>Mesostigmata</taxon>
        <taxon>Gamasina</taxon>
        <taxon>Phytoseioidea</taxon>
        <taxon>Phytoseiidae</taxon>
        <taxon>Typhlodrominae</taxon>
        <taxon>Galendromus</taxon>
    </lineage>
</organism>
<evidence type="ECO:0000313" key="2">
    <source>
        <dbReference type="Proteomes" id="UP000694867"/>
    </source>
</evidence>
<evidence type="ECO:0000256" key="1">
    <source>
        <dbReference type="SAM" id="MobiDB-lite"/>
    </source>
</evidence>
<protein>
    <submittedName>
        <fullName evidence="3">Uncharacterized protein LOC100907951</fullName>
    </submittedName>
</protein>
<feature type="region of interest" description="Disordered" evidence="1">
    <location>
        <begin position="185"/>
        <end position="282"/>
    </location>
</feature>
<feature type="compositionally biased region" description="Polar residues" evidence="1">
    <location>
        <begin position="215"/>
        <end position="235"/>
    </location>
</feature>
<dbReference type="GeneID" id="100907951"/>
<feature type="compositionally biased region" description="Basic and acidic residues" evidence="1">
    <location>
        <begin position="270"/>
        <end position="282"/>
    </location>
</feature>
<dbReference type="Proteomes" id="UP000694867">
    <property type="component" value="Unplaced"/>
</dbReference>
<dbReference type="RefSeq" id="XP_018495676.1">
    <property type="nucleotide sequence ID" value="XM_018640160.1"/>
</dbReference>
<dbReference type="KEGG" id="goe:100907951"/>